<evidence type="ECO:0000313" key="3">
    <source>
        <dbReference type="Proteomes" id="UP000265703"/>
    </source>
</evidence>
<reference evidence="2 3" key="1">
    <citation type="submission" date="2018-06" db="EMBL/GenBank/DDBJ databases">
        <title>Comparative genomics reveals the genomic features of Rhizophagus irregularis, R. cerebriforme, R. diaphanum and Gigaspora rosea, and their symbiotic lifestyle signature.</title>
        <authorList>
            <person name="Morin E."/>
            <person name="San Clemente H."/>
            <person name="Chen E.C.H."/>
            <person name="De La Providencia I."/>
            <person name="Hainaut M."/>
            <person name="Kuo A."/>
            <person name="Kohler A."/>
            <person name="Murat C."/>
            <person name="Tang N."/>
            <person name="Roy S."/>
            <person name="Loubradou J."/>
            <person name="Henrissat B."/>
            <person name="Grigoriev I.V."/>
            <person name="Corradi N."/>
            <person name="Roux C."/>
            <person name="Martin F.M."/>
        </authorList>
    </citation>
    <scope>NUCLEOTIDE SEQUENCE [LARGE SCALE GENOMIC DNA]</scope>
    <source>
        <strain evidence="2 3">DAOM 227022</strain>
    </source>
</reference>
<comment type="caution">
    <text evidence="2">The sequence shown here is derived from an EMBL/GenBank/DDBJ whole genome shotgun (WGS) entry which is preliminary data.</text>
</comment>
<evidence type="ECO:0000313" key="2">
    <source>
        <dbReference type="EMBL" id="RIA82773.1"/>
    </source>
</evidence>
<accession>A0A397S8V1</accession>
<dbReference type="EMBL" id="QKYT01000631">
    <property type="protein sequence ID" value="RIA82773.1"/>
    <property type="molecule type" value="Genomic_DNA"/>
</dbReference>
<gene>
    <name evidence="2" type="ORF">C1645_834829</name>
</gene>
<organism evidence="2 3">
    <name type="scientific">Glomus cerebriforme</name>
    <dbReference type="NCBI Taxonomy" id="658196"/>
    <lineage>
        <taxon>Eukaryota</taxon>
        <taxon>Fungi</taxon>
        <taxon>Fungi incertae sedis</taxon>
        <taxon>Mucoromycota</taxon>
        <taxon>Glomeromycotina</taxon>
        <taxon>Glomeromycetes</taxon>
        <taxon>Glomerales</taxon>
        <taxon>Glomeraceae</taxon>
        <taxon>Glomus</taxon>
    </lineage>
</organism>
<feature type="region of interest" description="Disordered" evidence="1">
    <location>
        <begin position="34"/>
        <end position="67"/>
    </location>
</feature>
<keyword evidence="3" id="KW-1185">Reference proteome</keyword>
<sequence length="332" mass="37486">MHAQIFKTAKKRANEKISLDNVNKKGCKKEELVASPSDDLNDLLNNEEAQQSKSKGAKRGYKKKQDMVAPPASKIIINLLNDNDIPDSRANNPINQINDIPSNRPILVLELRNEITPSNSTSKMISAIPDSRANSLFGHITSRTLSLRSTPLSPRDNTMNISRNIYNTSQYNFNMTDEDVPSPFNKMTIYQLFVDGLHFMPSTTPGTLIAPQDQGSKHFGDFRNKLVNSVIDLINNFKEKRNLVNPLQKEEIIAFVDESAAIHVLSQWLNATNMKELRAQNLLPYLCRFIWHAFAINYSSKDTEKMKTLDKITKNIAVPSRNGKNFASNLKL</sequence>
<evidence type="ECO:0000256" key="1">
    <source>
        <dbReference type="SAM" id="MobiDB-lite"/>
    </source>
</evidence>
<dbReference type="Proteomes" id="UP000265703">
    <property type="component" value="Unassembled WGS sequence"/>
</dbReference>
<proteinExistence type="predicted"/>
<protein>
    <submittedName>
        <fullName evidence="2">Uncharacterized protein</fullName>
    </submittedName>
</protein>
<name>A0A397S8V1_9GLOM</name>
<dbReference type="AlphaFoldDB" id="A0A397S8V1"/>
<dbReference type="OrthoDB" id="2423689at2759"/>